<dbReference type="InterPro" id="IPR023828">
    <property type="entry name" value="Peptidase_S8_Ser-AS"/>
</dbReference>
<evidence type="ECO:0000256" key="7">
    <source>
        <dbReference type="SAM" id="SignalP"/>
    </source>
</evidence>
<dbReference type="InterPro" id="IPR000209">
    <property type="entry name" value="Peptidase_S8/S53_dom"/>
</dbReference>
<evidence type="ECO:0000256" key="1">
    <source>
        <dbReference type="ARBA" id="ARBA00011073"/>
    </source>
</evidence>
<dbReference type="PROSITE" id="PS51257">
    <property type="entry name" value="PROKAR_LIPOPROTEIN"/>
    <property type="match status" value="1"/>
</dbReference>
<dbReference type="GO" id="GO:0004252">
    <property type="term" value="F:serine-type endopeptidase activity"/>
    <property type="evidence" value="ECO:0007669"/>
    <property type="project" value="UniProtKB-UniRule"/>
</dbReference>
<accession>A0AA52HA05</accession>
<dbReference type="GO" id="GO:0006508">
    <property type="term" value="P:proteolysis"/>
    <property type="evidence" value="ECO:0007669"/>
    <property type="project" value="UniProtKB-KW"/>
</dbReference>
<dbReference type="InterPro" id="IPR036852">
    <property type="entry name" value="Peptidase_S8/S53_dom_sf"/>
</dbReference>
<keyword evidence="4 6" id="KW-0378">Hydrolase</keyword>
<comment type="similarity">
    <text evidence="1 6">Belongs to the peptidase S8 family.</text>
</comment>
<feature type="signal peptide" evidence="7">
    <location>
        <begin position="1"/>
        <end position="22"/>
    </location>
</feature>
<organism evidence="9 10">
    <name type="scientific">Temperatibacter marinus</name>
    <dbReference type="NCBI Taxonomy" id="1456591"/>
    <lineage>
        <taxon>Bacteria</taxon>
        <taxon>Pseudomonadati</taxon>
        <taxon>Pseudomonadota</taxon>
        <taxon>Alphaproteobacteria</taxon>
        <taxon>Kordiimonadales</taxon>
        <taxon>Temperatibacteraceae</taxon>
        <taxon>Temperatibacter</taxon>
    </lineage>
</organism>
<feature type="active site" description="Charge relay system" evidence="6">
    <location>
        <position position="125"/>
    </location>
</feature>
<dbReference type="Pfam" id="PF00082">
    <property type="entry name" value="Peptidase_S8"/>
    <property type="match status" value="1"/>
</dbReference>
<evidence type="ECO:0000256" key="6">
    <source>
        <dbReference type="PROSITE-ProRule" id="PRU01240"/>
    </source>
</evidence>
<evidence type="ECO:0000256" key="3">
    <source>
        <dbReference type="ARBA" id="ARBA00022729"/>
    </source>
</evidence>
<feature type="chain" id="PRO_5041224302" evidence="7">
    <location>
        <begin position="23"/>
        <end position="808"/>
    </location>
</feature>
<sequence length="808" mass="87049">MKHHKFHLLFSVAALTLLSACGGSGGGGSTTTPLPQPVIPTLPTVSADDYRTAEYNTNWALDAVNAAEAYASGYTGKGVKIGVVDFNFLLESDDINYANSSVGRQQQWVDIYEAQIGDEASTTPHGHSVAMVAAGVKDDQGVHGLAFDAEVIAVDFFSGVNLETSTANGVTTYTANPYRYAVEQGAKVVNKSLGYDEDDFITNPPVVSERFRNEVDAFVVLDGGLLVTSAGNNSDPEPSLSNLDTLNTLRENDLLDGPGAFIMVGAVDENNIITDFSDRAGTGDSQNHFMVAPGVRIVSYWDTETEGPGLYELRGTSFSAPLVSGAAALLWQRWPTLTAAEIRQILFDTATDLGEAGVDSIYGHGLLNVQNAVSAQGTAKIASISSPSGFSARNSVIQLPGSFGDGLALASALSSVTVFDKYNRDFQMDLAGGIYRSLSTPHLMSYLTQGEGWHTDNLKTPLGYLNFSYNFDQSLDAYMDRSGYFGEQQKNRVQEVSTVFEFSADSLPILGPGVSYRMGFGSSLSTVLDREGDVSNSESYIGRELIRKDNGAFNFSKDVYALVKKQISDHSFIQVGIAAGSIRETNSVSQSGHALSPLSGLSAINSAIHSAVFSYGYRRKKFRYAVDIGVVNELGSVLGGQSVGAFAFGEGSETVYGRLRYHQALGQTLAFQGALTLGLSQIKGLNQSLFSDFKDVTLSSWKMSLAKSDFIHSKDTLKLSLYQPLRVEKAMVDVTYGQGVDWAVSDSVLYSRVNLDLSPTGREVSSEITYQLSLLDFQFGLAMAYRVDAGHREGLKDLLSAVTIKYRF</sequence>
<feature type="active site" description="Charge relay system" evidence="6">
    <location>
        <position position="317"/>
    </location>
</feature>
<evidence type="ECO:0000259" key="8">
    <source>
        <dbReference type="Pfam" id="PF00082"/>
    </source>
</evidence>
<dbReference type="RefSeq" id="WP_310797958.1">
    <property type="nucleotide sequence ID" value="NZ_CP123872.1"/>
</dbReference>
<reference evidence="9" key="1">
    <citation type="submission" date="2023-04" db="EMBL/GenBank/DDBJ databases">
        <title>Complete genome sequence of Temperatibacter marinus.</title>
        <authorList>
            <person name="Rong J.-C."/>
            <person name="Yi M.-L."/>
            <person name="Zhao Q."/>
        </authorList>
    </citation>
    <scope>NUCLEOTIDE SEQUENCE</scope>
    <source>
        <strain evidence="9">NBRC 110045</strain>
    </source>
</reference>
<dbReference type="PRINTS" id="PR00723">
    <property type="entry name" value="SUBTILISIN"/>
</dbReference>
<evidence type="ECO:0000313" key="9">
    <source>
        <dbReference type="EMBL" id="WND02123.1"/>
    </source>
</evidence>
<dbReference type="PROSITE" id="PS51892">
    <property type="entry name" value="SUBTILASE"/>
    <property type="match status" value="1"/>
</dbReference>
<dbReference type="InterPro" id="IPR034061">
    <property type="entry name" value="Peptidases_S8_Autotransporter"/>
</dbReference>
<dbReference type="InterPro" id="IPR050131">
    <property type="entry name" value="Peptidase_S8_subtilisin-like"/>
</dbReference>
<dbReference type="InterPro" id="IPR015500">
    <property type="entry name" value="Peptidase_S8_subtilisin-rel"/>
</dbReference>
<keyword evidence="3 7" id="KW-0732">Signal</keyword>
<evidence type="ECO:0000256" key="5">
    <source>
        <dbReference type="ARBA" id="ARBA00022825"/>
    </source>
</evidence>
<dbReference type="PANTHER" id="PTHR43806">
    <property type="entry name" value="PEPTIDASE S8"/>
    <property type="match status" value="1"/>
</dbReference>
<feature type="active site" description="Charge relay system" evidence="6">
    <location>
        <position position="85"/>
    </location>
</feature>
<evidence type="ECO:0000256" key="4">
    <source>
        <dbReference type="ARBA" id="ARBA00022801"/>
    </source>
</evidence>
<dbReference type="Gene3D" id="3.40.50.200">
    <property type="entry name" value="Peptidase S8/S53 domain"/>
    <property type="match status" value="1"/>
</dbReference>
<dbReference type="KEGG" id="tmk:QGN29_11240"/>
<dbReference type="PANTHER" id="PTHR43806:SF11">
    <property type="entry name" value="CEREVISIN-RELATED"/>
    <property type="match status" value="1"/>
</dbReference>
<dbReference type="SUPFAM" id="SSF52743">
    <property type="entry name" value="Subtilisin-like"/>
    <property type="match status" value="1"/>
</dbReference>
<proteinExistence type="inferred from homology"/>
<dbReference type="EMBL" id="CP123872">
    <property type="protein sequence ID" value="WND02123.1"/>
    <property type="molecule type" value="Genomic_DNA"/>
</dbReference>
<dbReference type="CDD" id="cd04848">
    <property type="entry name" value="Peptidases_S8_Autotransporter_serine_protease_like"/>
    <property type="match status" value="1"/>
</dbReference>
<name>A0AA52HA05_9PROT</name>
<dbReference type="EC" id="3.4.-.-" evidence="9"/>
<keyword evidence="10" id="KW-1185">Reference proteome</keyword>
<dbReference type="PROSITE" id="PS00138">
    <property type="entry name" value="SUBTILASE_SER"/>
    <property type="match status" value="1"/>
</dbReference>
<keyword evidence="5 6" id="KW-0720">Serine protease</keyword>
<gene>
    <name evidence="9" type="ORF">QGN29_11240</name>
</gene>
<evidence type="ECO:0000256" key="2">
    <source>
        <dbReference type="ARBA" id="ARBA00022670"/>
    </source>
</evidence>
<keyword evidence="2 6" id="KW-0645">Protease</keyword>
<dbReference type="AlphaFoldDB" id="A0AA52HA05"/>
<dbReference type="Proteomes" id="UP001268683">
    <property type="component" value="Chromosome"/>
</dbReference>
<protein>
    <submittedName>
        <fullName evidence="9">S8 family peptidase</fullName>
        <ecNumber evidence="9">3.4.-.-</ecNumber>
    </submittedName>
</protein>
<feature type="domain" description="Peptidase S8/S53" evidence="8">
    <location>
        <begin position="76"/>
        <end position="365"/>
    </location>
</feature>
<evidence type="ECO:0000313" key="10">
    <source>
        <dbReference type="Proteomes" id="UP001268683"/>
    </source>
</evidence>